<sequence length="82" mass="9601">MSYREYSLRALVDRCLGHEDCAHMRITNFSHGRSKPWRYVQVMATRPSGTLEFVFFRHDDGSWGVFPPNERAPMMTFSRTAT</sequence>
<accession>A0A158EGG4</accession>
<dbReference type="Proteomes" id="UP000071859">
    <property type="component" value="Unassembled WGS sequence"/>
</dbReference>
<name>A0A158EGG4_9BURK</name>
<reference evidence="1" key="1">
    <citation type="submission" date="2016-01" db="EMBL/GenBank/DDBJ databases">
        <authorList>
            <person name="Peeters C."/>
        </authorList>
    </citation>
    <scope>NUCLEOTIDE SEQUENCE</scope>
    <source>
        <strain evidence="1">LMG 29321</strain>
    </source>
</reference>
<gene>
    <name evidence="1" type="ORF">AWB78_07796</name>
</gene>
<keyword evidence="2" id="KW-1185">Reference proteome</keyword>
<evidence type="ECO:0000313" key="1">
    <source>
        <dbReference type="EMBL" id="SAL05955.1"/>
    </source>
</evidence>
<dbReference type="AlphaFoldDB" id="A0A158EGG4"/>
<organism evidence="1 2">
    <name type="scientific">Caballeronia calidae</name>
    <dbReference type="NCBI Taxonomy" id="1777139"/>
    <lineage>
        <taxon>Bacteria</taxon>
        <taxon>Pseudomonadati</taxon>
        <taxon>Pseudomonadota</taxon>
        <taxon>Betaproteobacteria</taxon>
        <taxon>Burkholderiales</taxon>
        <taxon>Burkholderiaceae</taxon>
        <taxon>Caballeronia</taxon>
    </lineage>
</organism>
<comment type="caution">
    <text evidence="1">The sequence shown here is derived from an EMBL/GenBank/DDBJ whole genome shotgun (WGS) entry which is preliminary data.</text>
</comment>
<proteinExistence type="predicted"/>
<evidence type="ECO:0000313" key="2">
    <source>
        <dbReference type="Proteomes" id="UP000071859"/>
    </source>
</evidence>
<protein>
    <submittedName>
        <fullName evidence="1">Uncharacterized protein</fullName>
    </submittedName>
</protein>
<dbReference type="EMBL" id="FCOX02000096">
    <property type="protein sequence ID" value="SAL05955.1"/>
    <property type="molecule type" value="Genomic_DNA"/>
</dbReference>